<dbReference type="OrthoDB" id="3257095at2759"/>
<dbReference type="PANTHER" id="PTHR45649:SF26">
    <property type="entry name" value="OS04G0435100 PROTEIN"/>
    <property type="match status" value="1"/>
</dbReference>
<protein>
    <submittedName>
        <fullName evidence="7">Amino-acid permease BAT1 isoform X1</fullName>
    </submittedName>
</protein>
<keyword evidence="4 6" id="KW-1133">Transmembrane helix</keyword>
<dbReference type="GO" id="GO:0016020">
    <property type="term" value="C:membrane"/>
    <property type="evidence" value="ECO:0007669"/>
    <property type="project" value="UniProtKB-SubCell"/>
</dbReference>
<dbReference type="Pfam" id="PF13520">
    <property type="entry name" value="AA_permease_2"/>
    <property type="match status" value="1"/>
</dbReference>
<dbReference type="GO" id="GO:0006865">
    <property type="term" value="P:amino acid transport"/>
    <property type="evidence" value="ECO:0007669"/>
    <property type="project" value="InterPro"/>
</dbReference>
<dbReference type="GO" id="GO:0022857">
    <property type="term" value="F:transmembrane transporter activity"/>
    <property type="evidence" value="ECO:0007669"/>
    <property type="project" value="InterPro"/>
</dbReference>
<dbReference type="PANTHER" id="PTHR45649">
    <property type="entry name" value="AMINO-ACID PERMEASE BAT1"/>
    <property type="match status" value="1"/>
</dbReference>
<feature type="transmembrane region" description="Helical" evidence="6">
    <location>
        <begin position="261"/>
        <end position="286"/>
    </location>
</feature>
<name>A0A833VFH1_9POAL</name>
<dbReference type="EMBL" id="SWLB01000006">
    <property type="protein sequence ID" value="KAF3337737.1"/>
    <property type="molecule type" value="Genomic_DNA"/>
</dbReference>
<reference evidence="7" key="1">
    <citation type="submission" date="2020-01" db="EMBL/GenBank/DDBJ databases">
        <title>Genome sequence of Kobresia littledalei, the first chromosome-level genome in the family Cyperaceae.</title>
        <authorList>
            <person name="Qu G."/>
        </authorList>
    </citation>
    <scope>NUCLEOTIDE SEQUENCE</scope>
    <source>
        <strain evidence="7">C.B.Clarke</strain>
        <tissue evidence="7">Leaf</tissue>
    </source>
</reference>
<proteinExistence type="predicted"/>
<feature type="transmembrane region" description="Helical" evidence="6">
    <location>
        <begin position="483"/>
        <end position="502"/>
    </location>
</feature>
<evidence type="ECO:0000256" key="3">
    <source>
        <dbReference type="ARBA" id="ARBA00022692"/>
    </source>
</evidence>
<feature type="transmembrane region" description="Helical" evidence="6">
    <location>
        <begin position="508"/>
        <end position="533"/>
    </location>
</feature>
<feature type="transmembrane region" description="Helical" evidence="6">
    <location>
        <begin position="132"/>
        <end position="154"/>
    </location>
</feature>
<keyword evidence="2" id="KW-0813">Transport</keyword>
<feature type="transmembrane region" description="Helical" evidence="6">
    <location>
        <begin position="166"/>
        <end position="187"/>
    </location>
</feature>
<comment type="subcellular location">
    <subcellularLocation>
        <location evidence="1">Membrane</location>
        <topology evidence="1">Multi-pass membrane protein</topology>
    </subcellularLocation>
</comment>
<feature type="transmembrane region" description="Helical" evidence="6">
    <location>
        <begin position="372"/>
        <end position="396"/>
    </location>
</feature>
<keyword evidence="8" id="KW-1185">Reference proteome</keyword>
<keyword evidence="5 6" id="KW-0472">Membrane</keyword>
<gene>
    <name evidence="7" type="ORF">FCM35_KLT18324</name>
</gene>
<feature type="transmembrane region" description="Helical" evidence="6">
    <location>
        <begin position="292"/>
        <end position="310"/>
    </location>
</feature>
<evidence type="ECO:0000256" key="6">
    <source>
        <dbReference type="SAM" id="Phobius"/>
    </source>
</evidence>
<organism evidence="7 8">
    <name type="scientific">Carex littledalei</name>
    <dbReference type="NCBI Taxonomy" id="544730"/>
    <lineage>
        <taxon>Eukaryota</taxon>
        <taxon>Viridiplantae</taxon>
        <taxon>Streptophyta</taxon>
        <taxon>Embryophyta</taxon>
        <taxon>Tracheophyta</taxon>
        <taxon>Spermatophyta</taxon>
        <taxon>Magnoliopsida</taxon>
        <taxon>Liliopsida</taxon>
        <taxon>Poales</taxon>
        <taxon>Cyperaceae</taxon>
        <taxon>Cyperoideae</taxon>
        <taxon>Cariceae</taxon>
        <taxon>Carex</taxon>
        <taxon>Carex subgen. Euthyceras</taxon>
    </lineage>
</organism>
<feature type="transmembrane region" description="Helical" evidence="6">
    <location>
        <begin position="433"/>
        <end position="462"/>
    </location>
</feature>
<dbReference type="PROSITE" id="PS00218">
    <property type="entry name" value="AMINO_ACID_PERMEASE_1"/>
    <property type="match status" value="1"/>
</dbReference>
<feature type="transmembrane region" description="Helical" evidence="6">
    <location>
        <begin position="553"/>
        <end position="574"/>
    </location>
</feature>
<evidence type="ECO:0000313" key="7">
    <source>
        <dbReference type="EMBL" id="KAF3337737.1"/>
    </source>
</evidence>
<evidence type="ECO:0000256" key="1">
    <source>
        <dbReference type="ARBA" id="ARBA00004141"/>
    </source>
</evidence>
<evidence type="ECO:0000313" key="8">
    <source>
        <dbReference type="Proteomes" id="UP000623129"/>
    </source>
</evidence>
<dbReference type="Gene3D" id="1.20.1740.10">
    <property type="entry name" value="Amino acid/polyamine transporter I"/>
    <property type="match status" value="1"/>
</dbReference>
<dbReference type="AlphaFoldDB" id="A0A833VFH1"/>
<accession>A0A833VFH1</accession>
<dbReference type="Proteomes" id="UP000623129">
    <property type="component" value="Unassembled WGS sequence"/>
</dbReference>
<evidence type="ECO:0000256" key="2">
    <source>
        <dbReference type="ARBA" id="ARBA00022448"/>
    </source>
</evidence>
<comment type="caution">
    <text evidence="7">The sequence shown here is derived from an EMBL/GenBank/DDBJ whole genome shotgun (WGS) entry which is preliminary data.</text>
</comment>
<keyword evidence="3 6" id="KW-0812">Transmembrane</keyword>
<evidence type="ECO:0000256" key="4">
    <source>
        <dbReference type="ARBA" id="ARBA00022989"/>
    </source>
</evidence>
<evidence type="ECO:0000256" key="5">
    <source>
        <dbReference type="ARBA" id="ARBA00023136"/>
    </source>
</evidence>
<dbReference type="InterPro" id="IPR002293">
    <property type="entry name" value="AA/rel_permease1"/>
</dbReference>
<dbReference type="InterPro" id="IPR004840">
    <property type="entry name" value="Amino_acid_permease_CS"/>
</dbReference>
<sequence>MLFWRKSQVKRILAEDSNTHSPVEDWGVYPAALGSGDDLVQFCVQERNALINLNRDFCPFLHCIFHYVDWYARAQRNWDLRAEQSFADFSRFSSAFSLLSCFAMATEEVMDSGEKRLNELGYKQELRREMTLFKTLAISFSTMTLFTGITPLFGSSLLYAGPASLVWGWVVVTFFTWFVGIAMAEICSSFPTTGSLYFWAAHLAGPKWGPFASWCCAWLESIGLIFGIGTQAYAGTQTLQSIILLCTGTNKGGGYYTPRGVFLAIYIGLTLIWAFLNTFALEVIAFLDVISLYWQVIGGTVIVVMLPLVAKTTQSASFVFTHFETGTDSTGISSKAYAVILSFLVSQYSLYGYDAAAHLTEETKGADKNGPIAILSSIGIISVFGWAYILALTFSIQDLSYLYDPSNETAGSNAVAQILYDAFHGRYHNSAGAIVLLFIIWGSFFFGGLSITTSAARVVYALSRDKGVPFSSIWRKIHPKHKVPSNAVWLCAGICILIGIPLLKVNEIFTAITSVCTIGWVGGYAVPIFARMIMPEKNFNPGPLYLGKLSRPVCLVAFLWICYTCSVFLLPTVYPITWSSFNYAPVALGLVLGLIMLWWILDARKWFKGPVRNIDNHNGKV</sequence>
<feature type="transmembrane region" description="Helical" evidence="6">
    <location>
        <begin position="580"/>
        <end position="601"/>
    </location>
</feature>